<keyword evidence="3" id="KW-1185">Reference proteome</keyword>
<dbReference type="AlphaFoldDB" id="A0A371D4A1"/>
<feature type="compositionally biased region" description="Basic and acidic residues" evidence="1">
    <location>
        <begin position="501"/>
        <end position="511"/>
    </location>
</feature>
<gene>
    <name evidence="2" type="ORF">OH76DRAFT_1484728</name>
</gene>
<accession>A0A371D4A1</accession>
<dbReference type="OrthoDB" id="3218262at2759"/>
<feature type="compositionally biased region" description="Pro residues" evidence="1">
    <location>
        <begin position="284"/>
        <end position="293"/>
    </location>
</feature>
<evidence type="ECO:0000313" key="2">
    <source>
        <dbReference type="EMBL" id="RDX47360.1"/>
    </source>
</evidence>
<feature type="compositionally biased region" description="Acidic residues" evidence="1">
    <location>
        <begin position="644"/>
        <end position="656"/>
    </location>
</feature>
<feature type="compositionally biased region" description="Basic and acidic residues" evidence="1">
    <location>
        <begin position="208"/>
        <end position="220"/>
    </location>
</feature>
<feature type="compositionally biased region" description="Pro residues" evidence="1">
    <location>
        <begin position="326"/>
        <end position="338"/>
    </location>
</feature>
<dbReference type="Proteomes" id="UP000256964">
    <property type="component" value="Unassembled WGS sequence"/>
</dbReference>
<feature type="compositionally biased region" description="Basic residues" evidence="1">
    <location>
        <begin position="478"/>
        <end position="498"/>
    </location>
</feature>
<organism evidence="2 3">
    <name type="scientific">Lentinus brumalis</name>
    <dbReference type="NCBI Taxonomy" id="2498619"/>
    <lineage>
        <taxon>Eukaryota</taxon>
        <taxon>Fungi</taxon>
        <taxon>Dikarya</taxon>
        <taxon>Basidiomycota</taxon>
        <taxon>Agaricomycotina</taxon>
        <taxon>Agaricomycetes</taxon>
        <taxon>Polyporales</taxon>
        <taxon>Polyporaceae</taxon>
        <taxon>Lentinus</taxon>
    </lineage>
</organism>
<reference evidence="2 3" key="1">
    <citation type="journal article" date="2018" name="Biotechnol. Biofuels">
        <title>Integrative visual omics of the white-rot fungus Polyporus brumalis exposes the biotechnological potential of its oxidative enzymes for delignifying raw plant biomass.</title>
        <authorList>
            <person name="Miyauchi S."/>
            <person name="Rancon A."/>
            <person name="Drula E."/>
            <person name="Hage H."/>
            <person name="Chaduli D."/>
            <person name="Favel A."/>
            <person name="Grisel S."/>
            <person name="Henrissat B."/>
            <person name="Herpoel-Gimbert I."/>
            <person name="Ruiz-Duenas F.J."/>
            <person name="Chevret D."/>
            <person name="Hainaut M."/>
            <person name="Lin J."/>
            <person name="Wang M."/>
            <person name="Pangilinan J."/>
            <person name="Lipzen A."/>
            <person name="Lesage-Meessen L."/>
            <person name="Navarro D."/>
            <person name="Riley R."/>
            <person name="Grigoriev I.V."/>
            <person name="Zhou S."/>
            <person name="Raouche S."/>
            <person name="Rosso M.N."/>
        </authorList>
    </citation>
    <scope>NUCLEOTIDE SEQUENCE [LARGE SCALE GENOMIC DNA]</scope>
    <source>
        <strain evidence="2 3">BRFM 1820</strain>
    </source>
</reference>
<evidence type="ECO:0000313" key="3">
    <source>
        <dbReference type="Proteomes" id="UP000256964"/>
    </source>
</evidence>
<dbReference type="STRING" id="139420.A0A371D4A1"/>
<protein>
    <submittedName>
        <fullName evidence="2">Uncharacterized protein</fullName>
    </submittedName>
</protein>
<evidence type="ECO:0000256" key="1">
    <source>
        <dbReference type="SAM" id="MobiDB-lite"/>
    </source>
</evidence>
<sequence length="677" mass="72580">MTEPSSSLIEESLNERIARQRAAVLSFPYELCPASRPSSPTSEERILDLKTRIATAVNTAGGDPTNPKWGFVSRMVQLGCTSRKYVGVVPGVRTGDGRKVTLKNFKWELPETEEGWAAYEQRWEAAVAEEKRTSETKVAAKSSRTSKYFKAAATEEPVAVPRLRASSSKAEVIREKVERWQAQVATVPAAAPDAPMSQDPTSSPPALKVDKGKAKERAPQGEKLQASLGFPVVKRPSVTSAKGGSGGPSKPRISPAARVPTPPDDNISPDVPENPLPHESTERPPVPEPPPVPKITDLPEMSFLPPSFPSQLQTSTPPLNDRRQKPPPIAPCSPPPSSPSRLSVQSFDPSRPQRHALPQQSSSLPAVSPVRRPAKRVRTPNSSPKDILMGTPQSRSPRLKSPLSKKARVDAPAVPEQPASSGPVLVPPSTPPPSSPPARPVTPVSRGKGLGNAKGLPVPSTPDPHPLPTLTELLASSRRSRMRPRPPSRKSTPHRRANSRASDRVSEHELELPAVAEDADDDERSAREHTPEPSPSKTYFSSPASGSSDSPGSVAQRALSPVSPLFTQHPSAFMPKFVSTQQPSGHDDPFAGGFAQTQGSMMRGSSGFFAMGYSSQFDVEGHVEQVSELLERDVDFNGWIRDLGDDEGEGDGEDHDVDMPAATSQSQENGAIGVGGY</sequence>
<feature type="region of interest" description="Disordered" evidence="1">
    <location>
        <begin position="186"/>
        <end position="599"/>
    </location>
</feature>
<feature type="compositionally biased region" description="Pro residues" evidence="1">
    <location>
        <begin position="425"/>
        <end position="440"/>
    </location>
</feature>
<name>A0A371D4A1_9APHY</name>
<feature type="compositionally biased region" description="Polar residues" evidence="1">
    <location>
        <begin position="309"/>
        <end position="318"/>
    </location>
</feature>
<dbReference type="EMBL" id="KZ857419">
    <property type="protein sequence ID" value="RDX47360.1"/>
    <property type="molecule type" value="Genomic_DNA"/>
</dbReference>
<feature type="compositionally biased region" description="Low complexity" evidence="1">
    <location>
        <begin position="541"/>
        <end position="553"/>
    </location>
</feature>
<feature type="region of interest" description="Disordered" evidence="1">
    <location>
        <begin position="641"/>
        <end position="677"/>
    </location>
</feature>
<feature type="compositionally biased region" description="Low complexity" evidence="1">
    <location>
        <begin position="186"/>
        <end position="195"/>
    </location>
</feature>
<proteinExistence type="predicted"/>